<keyword evidence="3" id="KW-1185">Reference proteome</keyword>
<organism evidence="2 3">
    <name type="scientific">Frankliniella fusca</name>
    <dbReference type="NCBI Taxonomy" id="407009"/>
    <lineage>
        <taxon>Eukaryota</taxon>
        <taxon>Metazoa</taxon>
        <taxon>Ecdysozoa</taxon>
        <taxon>Arthropoda</taxon>
        <taxon>Hexapoda</taxon>
        <taxon>Insecta</taxon>
        <taxon>Pterygota</taxon>
        <taxon>Neoptera</taxon>
        <taxon>Paraneoptera</taxon>
        <taxon>Thysanoptera</taxon>
        <taxon>Terebrantia</taxon>
        <taxon>Thripoidea</taxon>
        <taxon>Thripidae</taxon>
        <taxon>Frankliniella</taxon>
    </lineage>
</organism>
<proteinExistence type="predicted"/>
<reference evidence="2" key="1">
    <citation type="submission" date="2021-07" db="EMBL/GenBank/DDBJ databases">
        <authorList>
            <person name="Catto M.A."/>
            <person name="Jacobson A."/>
            <person name="Kennedy G."/>
            <person name="Labadie P."/>
            <person name="Hunt B.G."/>
            <person name="Srinivasan R."/>
        </authorList>
    </citation>
    <scope>NUCLEOTIDE SEQUENCE</scope>
    <source>
        <strain evidence="2">PL_HMW_Pooled</strain>
        <tissue evidence="2">Head</tissue>
    </source>
</reference>
<feature type="region of interest" description="Disordered" evidence="1">
    <location>
        <begin position="30"/>
        <end position="87"/>
    </location>
</feature>
<accession>A0AAE1H792</accession>
<sequence length="87" mass="9442">MKCAESAFRVFKIEVGSHRSAFCFPCPSRRRPSWPWASSPSCSWQPPGPATTTSTTTATRGTPSSTASTTHTRVTRSTPPRPATATW</sequence>
<evidence type="ECO:0000256" key="1">
    <source>
        <dbReference type="SAM" id="MobiDB-lite"/>
    </source>
</evidence>
<evidence type="ECO:0000313" key="2">
    <source>
        <dbReference type="EMBL" id="KAK3916060.1"/>
    </source>
</evidence>
<comment type="caution">
    <text evidence="2">The sequence shown here is derived from an EMBL/GenBank/DDBJ whole genome shotgun (WGS) entry which is preliminary data.</text>
</comment>
<dbReference type="Proteomes" id="UP001219518">
    <property type="component" value="Unassembled WGS sequence"/>
</dbReference>
<reference evidence="2" key="2">
    <citation type="journal article" date="2023" name="BMC Genomics">
        <title>Pest status, molecular evolution, and epigenetic factors derived from the genome assembly of Frankliniella fusca, a thysanopteran phytovirus vector.</title>
        <authorList>
            <person name="Catto M.A."/>
            <person name="Labadie P.E."/>
            <person name="Jacobson A.L."/>
            <person name="Kennedy G.G."/>
            <person name="Srinivasan R."/>
            <person name="Hunt B.G."/>
        </authorList>
    </citation>
    <scope>NUCLEOTIDE SEQUENCE</scope>
    <source>
        <strain evidence="2">PL_HMW_Pooled</strain>
    </source>
</reference>
<gene>
    <name evidence="2" type="ORF">KUF71_025318</name>
</gene>
<evidence type="ECO:0000313" key="3">
    <source>
        <dbReference type="Proteomes" id="UP001219518"/>
    </source>
</evidence>
<dbReference type="AlphaFoldDB" id="A0AAE1H792"/>
<name>A0AAE1H792_9NEOP</name>
<protein>
    <submittedName>
        <fullName evidence="2">Coiled-coil and C2 domain-containing protein 1-like</fullName>
    </submittedName>
</protein>
<dbReference type="EMBL" id="JAHWGI010000485">
    <property type="protein sequence ID" value="KAK3916060.1"/>
    <property type="molecule type" value="Genomic_DNA"/>
</dbReference>